<gene>
    <name evidence="1" type="ORF">KL86DES1_10823</name>
</gene>
<protein>
    <submittedName>
        <fullName evidence="1">Uncharacterized protein</fullName>
    </submittedName>
</protein>
<dbReference type="AlphaFoldDB" id="A0A212L0M4"/>
<sequence length="190" mass="20339">MQPSYVVHAIEGRARLRHPALADVRARGEAQALLRDEKGVNEVRFGSESLLLLMNPGTDFAAICQRLEEKIPDLLKPKAEVASAHKAERRSQFGAKQAGHKGKGAVRGTGFGDMLGDMQIPSFLRPFVSGNGKGKIMGISPRKFEVRSLLGAGSLCLLAGLAGGKGLHVAAGLAWATLASRHVWVRRKAL</sequence>
<dbReference type="EMBL" id="FMJC01000001">
    <property type="protein sequence ID" value="SCM71046.1"/>
    <property type="molecule type" value="Genomic_DNA"/>
</dbReference>
<reference evidence="1" key="1">
    <citation type="submission" date="2016-08" db="EMBL/GenBank/DDBJ databases">
        <authorList>
            <person name="Seilhamer J.J."/>
        </authorList>
    </citation>
    <scope>NUCLEOTIDE SEQUENCE</scope>
    <source>
        <strain evidence="1">86-1</strain>
    </source>
</reference>
<dbReference type="RefSeq" id="WP_179979603.1">
    <property type="nucleotide sequence ID" value="NZ_LT608333.1"/>
</dbReference>
<proteinExistence type="predicted"/>
<name>A0A212L0M4_9BACT</name>
<accession>A0A212L0M4</accession>
<organism evidence="1">
    <name type="scientific">uncultured Desulfovibrio sp</name>
    <dbReference type="NCBI Taxonomy" id="167968"/>
    <lineage>
        <taxon>Bacteria</taxon>
        <taxon>Pseudomonadati</taxon>
        <taxon>Thermodesulfobacteriota</taxon>
        <taxon>Desulfovibrionia</taxon>
        <taxon>Desulfovibrionales</taxon>
        <taxon>Desulfovibrionaceae</taxon>
        <taxon>Desulfovibrio</taxon>
        <taxon>environmental samples</taxon>
    </lineage>
</organism>
<evidence type="ECO:0000313" key="1">
    <source>
        <dbReference type="EMBL" id="SCM71046.1"/>
    </source>
</evidence>